<dbReference type="EMBL" id="AHNZ02000881">
    <property type="protein sequence ID" value="EMO03340.1"/>
    <property type="molecule type" value="Genomic_DNA"/>
</dbReference>
<organism evidence="1 2">
    <name type="scientific">Leptospira interrogans serovar Icterohaemorrhagiae str. Verdun HP</name>
    <dbReference type="NCBI Taxonomy" id="1049910"/>
    <lineage>
        <taxon>Bacteria</taxon>
        <taxon>Pseudomonadati</taxon>
        <taxon>Spirochaetota</taxon>
        <taxon>Spirochaetia</taxon>
        <taxon>Leptospirales</taxon>
        <taxon>Leptospiraceae</taxon>
        <taxon>Leptospira</taxon>
    </lineage>
</organism>
<dbReference type="AlphaFoldDB" id="M6R6Y0"/>
<reference evidence="1 2" key="1">
    <citation type="submission" date="2013-01" db="EMBL/GenBank/DDBJ databases">
        <authorList>
            <person name="Harkins D.M."/>
            <person name="Durkin A.S."/>
            <person name="Brinkac L.M."/>
            <person name="Haft D.H."/>
            <person name="Selengut J.D."/>
            <person name="Sanka R."/>
            <person name="DePew J."/>
            <person name="Purushe J."/>
            <person name="Picardeau M."/>
            <person name="Werts C."/>
            <person name="Goarant C."/>
            <person name="Vinetz J.M."/>
            <person name="Sutton G.G."/>
            <person name="Nierman W.C."/>
            <person name="Fouts D.E."/>
        </authorList>
    </citation>
    <scope>NUCLEOTIDE SEQUENCE [LARGE SCALE GENOMIC DNA]</scope>
    <source>
        <strain evidence="1 2">Verdun HP</strain>
    </source>
</reference>
<gene>
    <name evidence="1" type="ORF">LEP1GSC116_3466</name>
</gene>
<name>M6R6Y0_LEPIR</name>
<evidence type="ECO:0000313" key="1">
    <source>
        <dbReference type="EMBL" id="EMO03340.1"/>
    </source>
</evidence>
<comment type="caution">
    <text evidence="1">The sequence shown here is derived from an EMBL/GenBank/DDBJ whole genome shotgun (WGS) entry which is preliminary data.</text>
</comment>
<proteinExistence type="predicted"/>
<evidence type="ECO:0008006" key="3">
    <source>
        <dbReference type="Google" id="ProtNLM"/>
    </source>
</evidence>
<evidence type="ECO:0000313" key="2">
    <source>
        <dbReference type="Proteomes" id="UP000012092"/>
    </source>
</evidence>
<accession>M6R6Y0</accession>
<sequence length="81" mass="9720">MYGRSFVFRKKRISRKRSGDNYYRECKRLCKKNGAKYLEAYPVEKNSPSYKFMGFTSMFKKIGFTFVKKAGTRRNVMTYKL</sequence>
<protein>
    <recommendedName>
        <fullName evidence="3">Acetyltransferase, GNAT domain protein</fullName>
    </recommendedName>
</protein>
<dbReference type="Proteomes" id="UP000012092">
    <property type="component" value="Unassembled WGS sequence"/>
</dbReference>